<protein>
    <submittedName>
        <fullName evidence="2">Uncharacterized protein</fullName>
    </submittedName>
</protein>
<organism evidence="2 3">
    <name type="scientific">Labeo rohita</name>
    <name type="common">Indian major carp</name>
    <name type="synonym">Cyprinus rohita</name>
    <dbReference type="NCBI Taxonomy" id="84645"/>
    <lineage>
        <taxon>Eukaryota</taxon>
        <taxon>Metazoa</taxon>
        <taxon>Chordata</taxon>
        <taxon>Craniata</taxon>
        <taxon>Vertebrata</taxon>
        <taxon>Euteleostomi</taxon>
        <taxon>Actinopterygii</taxon>
        <taxon>Neopterygii</taxon>
        <taxon>Teleostei</taxon>
        <taxon>Ostariophysi</taxon>
        <taxon>Cypriniformes</taxon>
        <taxon>Cyprinidae</taxon>
        <taxon>Labeoninae</taxon>
        <taxon>Labeonini</taxon>
        <taxon>Labeo</taxon>
    </lineage>
</organism>
<evidence type="ECO:0000313" key="3">
    <source>
        <dbReference type="Proteomes" id="UP000290572"/>
    </source>
</evidence>
<sequence length="188" mass="20995">MRLAARDANAHVCVYVSARNGPLVIFSSHVTPVTSHTSRRSHNKPVKAPNRADGDSRAARGLQQQRRRETDTIQSRQTRQKAQQPRALTGILLTGRHERAVERAQSWFMNGKTHRNAIKPFEMNPRDRARQSRRSNNSATSSRGGPAASRRTPRGSAYVRGGESACTTASDKTERSAVILPLRFERMI</sequence>
<feature type="compositionally biased region" description="Low complexity" evidence="1">
    <location>
        <begin position="134"/>
        <end position="143"/>
    </location>
</feature>
<accession>A0A498MEY0</accession>
<evidence type="ECO:0000313" key="2">
    <source>
        <dbReference type="EMBL" id="RXN15577.1"/>
    </source>
</evidence>
<feature type="region of interest" description="Disordered" evidence="1">
    <location>
        <begin position="32"/>
        <end position="172"/>
    </location>
</feature>
<dbReference type="EMBL" id="QBIY01012841">
    <property type="protein sequence ID" value="RXN15577.1"/>
    <property type="molecule type" value="Genomic_DNA"/>
</dbReference>
<keyword evidence="3" id="KW-1185">Reference proteome</keyword>
<dbReference type="Proteomes" id="UP000290572">
    <property type="component" value="Unassembled WGS sequence"/>
</dbReference>
<reference evidence="2 3" key="1">
    <citation type="submission" date="2018-03" db="EMBL/GenBank/DDBJ databases">
        <title>Draft genome sequence of Rohu Carp (Labeo rohita).</title>
        <authorList>
            <person name="Das P."/>
            <person name="Kushwaha B."/>
            <person name="Joshi C.G."/>
            <person name="Kumar D."/>
            <person name="Nagpure N.S."/>
            <person name="Sahoo L."/>
            <person name="Das S.P."/>
            <person name="Bit A."/>
            <person name="Patnaik S."/>
            <person name="Meher P.K."/>
            <person name="Jayasankar P."/>
            <person name="Koringa P.G."/>
            <person name="Patel N.V."/>
            <person name="Hinsu A.T."/>
            <person name="Kumar R."/>
            <person name="Pandey M."/>
            <person name="Agarwal S."/>
            <person name="Srivastava S."/>
            <person name="Singh M."/>
            <person name="Iquebal M.A."/>
            <person name="Jaiswal S."/>
            <person name="Angadi U.B."/>
            <person name="Kumar N."/>
            <person name="Raza M."/>
            <person name="Shah T.M."/>
            <person name="Rai A."/>
            <person name="Jena J.K."/>
        </authorList>
    </citation>
    <scope>NUCLEOTIDE SEQUENCE [LARGE SCALE GENOMIC DNA]</scope>
    <source>
        <strain evidence="2">DASCIFA01</strain>
        <tissue evidence="2">Testis</tissue>
    </source>
</reference>
<proteinExistence type="predicted"/>
<name>A0A498MEY0_LABRO</name>
<gene>
    <name evidence="2" type="ORF">ROHU_027986</name>
</gene>
<comment type="caution">
    <text evidence="2">The sequence shown here is derived from an EMBL/GenBank/DDBJ whole genome shotgun (WGS) entry which is preliminary data.</text>
</comment>
<evidence type="ECO:0000256" key="1">
    <source>
        <dbReference type="SAM" id="MobiDB-lite"/>
    </source>
</evidence>
<dbReference type="AlphaFoldDB" id="A0A498MEY0"/>
<feature type="compositionally biased region" description="Polar residues" evidence="1">
    <location>
        <begin position="72"/>
        <end position="83"/>
    </location>
</feature>